<dbReference type="RefSeq" id="WP_029092428.1">
    <property type="nucleotide sequence ID" value="NZ_CBCPIX010000002.1"/>
</dbReference>
<evidence type="ECO:0000256" key="2">
    <source>
        <dbReference type="ARBA" id="ARBA00022730"/>
    </source>
</evidence>
<dbReference type="EMBL" id="OUNC01000078">
    <property type="protein sequence ID" value="SPP30707.1"/>
    <property type="molecule type" value="Genomic_DNA"/>
</dbReference>
<evidence type="ECO:0000256" key="5">
    <source>
        <dbReference type="HAMAP-Rule" id="MF_00844"/>
    </source>
</evidence>
<organism evidence="7 9">
    <name type="scientific">Brochothrix thermosphacta</name>
    <name type="common">Microbacterium thermosphactum</name>
    <dbReference type="NCBI Taxonomy" id="2756"/>
    <lineage>
        <taxon>Bacteria</taxon>
        <taxon>Bacillati</taxon>
        <taxon>Bacillota</taxon>
        <taxon>Bacilli</taxon>
        <taxon>Bacillales</taxon>
        <taxon>Listeriaceae</taxon>
        <taxon>Brochothrix</taxon>
    </lineage>
</organism>
<dbReference type="Proteomes" id="UP000243591">
    <property type="component" value="Chromosome"/>
</dbReference>
<dbReference type="Pfam" id="PF05670">
    <property type="entry name" value="NFACT-R_1"/>
    <property type="match status" value="1"/>
</dbReference>
<keyword evidence="4 5" id="KW-0648">Protein biosynthesis</keyword>
<dbReference type="STRING" id="2756.BFR44_04335"/>
<feature type="domain" description="NFACT RNA-binding" evidence="6">
    <location>
        <begin position="448"/>
        <end position="538"/>
    </location>
</feature>
<reference evidence="8" key="2">
    <citation type="submission" date="2018-04" db="EMBL/GenBank/DDBJ databases">
        <authorList>
            <person name="Go L.Y."/>
            <person name="Mitchell J.A."/>
        </authorList>
    </citation>
    <scope>NUCLEOTIDE SEQUENCE</scope>
    <source>
        <strain evidence="8">BSAS1 3</strain>
    </source>
</reference>
<evidence type="ECO:0000256" key="3">
    <source>
        <dbReference type="ARBA" id="ARBA00022884"/>
    </source>
</evidence>
<dbReference type="AlphaFoldDB" id="A0A1D2KVW8"/>
<dbReference type="Gene3D" id="1.10.8.50">
    <property type="match status" value="1"/>
</dbReference>
<evidence type="ECO:0000313" key="9">
    <source>
        <dbReference type="Proteomes" id="UP000243591"/>
    </source>
</evidence>
<dbReference type="GO" id="GO:0019843">
    <property type="term" value="F:rRNA binding"/>
    <property type="evidence" value="ECO:0007669"/>
    <property type="project" value="UniProtKB-UniRule"/>
</dbReference>
<dbReference type="PANTHER" id="PTHR15239:SF6">
    <property type="entry name" value="RIBOSOME QUALITY CONTROL COMPLEX SUBUNIT NEMF"/>
    <property type="match status" value="1"/>
</dbReference>
<dbReference type="GeneID" id="66536251"/>
<evidence type="ECO:0000313" key="10">
    <source>
        <dbReference type="Proteomes" id="UP000270190"/>
    </source>
</evidence>
<dbReference type="KEGG" id="bths:CNY62_11750"/>
<keyword evidence="5" id="KW-0175">Coiled coil</keyword>
<feature type="coiled-coil region" evidence="5">
    <location>
        <begin position="292"/>
        <end position="319"/>
    </location>
</feature>
<keyword evidence="9" id="KW-1185">Reference proteome</keyword>
<dbReference type="GO" id="GO:0072344">
    <property type="term" value="P:rescue of stalled ribosome"/>
    <property type="evidence" value="ECO:0007669"/>
    <property type="project" value="UniProtKB-UniRule"/>
</dbReference>
<dbReference type="GO" id="GO:0000049">
    <property type="term" value="F:tRNA binding"/>
    <property type="evidence" value="ECO:0007669"/>
    <property type="project" value="UniProtKB-UniRule"/>
</dbReference>
<dbReference type="Gene3D" id="3.40.970.40">
    <property type="entry name" value="fibrinogen binding protein from staphylococcus aureus domain like"/>
    <property type="match status" value="1"/>
</dbReference>
<keyword evidence="1 5" id="KW-0820">tRNA-binding</keyword>
<dbReference type="GO" id="GO:0043023">
    <property type="term" value="F:ribosomal large subunit binding"/>
    <property type="evidence" value="ECO:0007669"/>
    <property type="project" value="UniProtKB-UniRule"/>
</dbReference>
<evidence type="ECO:0000259" key="6">
    <source>
        <dbReference type="Pfam" id="PF05670"/>
    </source>
</evidence>
<dbReference type="GO" id="GO:1990112">
    <property type="term" value="C:RQC complex"/>
    <property type="evidence" value="ECO:0007669"/>
    <property type="project" value="TreeGrafter"/>
</dbReference>
<gene>
    <name evidence="8" type="primary">fbnA</name>
    <name evidence="5" type="synonym">rqcH</name>
    <name evidence="8" type="ORF">BTBSAS_80047</name>
    <name evidence="7" type="ORF">CNY62_11750</name>
</gene>
<comment type="similarity">
    <text evidence="5">Belongs to the NEMF family.</text>
</comment>
<dbReference type="Pfam" id="PF05833">
    <property type="entry name" value="NFACT_N"/>
    <property type="match status" value="1"/>
</dbReference>
<accession>A0A1D2KVW8</accession>
<keyword evidence="2 5" id="KW-0699">rRNA-binding</keyword>
<comment type="subunit">
    <text evidence="5">Associates with stalled 50S ribosomal subunits. Binds to RqcP.</text>
</comment>
<dbReference type="OrthoDB" id="9766163at2"/>
<proteinExistence type="inferred from homology"/>
<dbReference type="HAMAP" id="MF_00844_B">
    <property type="entry name" value="RqcH_B"/>
    <property type="match status" value="1"/>
</dbReference>
<evidence type="ECO:0000256" key="1">
    <source>
        <dbReference type="ARBA" id="ARBA00022555"/>
    </source>
</evidence>
<reference evidence="10" key="3">
    <citation type="submission" date="2018-04" db="EMBL/GenBank/DDBJ databases">
        <authorList>
            <person name="Illikoud N."/>
        </authorList>
    </citation>
    <scope>NUCLEOTIDE SEQUENCE [LARGE SCALE GENOMIC DNA]</scope>
</reference>
<reference evidence="7 9" key="1">
    <citation type="submission" date="2017-09" db="EMBL/GenBank/DDBJ databases">
        <title>Complete Genome Sequences of Two Strains of the Meat Spoilage Bacterium Brochothrix thermosphacta Isolated from Ground Chicken.</title>
        <authorList>
            <person name="Paoli G.C."/>
            <person name="Wijey C."/>
            <person name="Chen C.-Y."/>
            <person name="Nguyen L."/>
            <person name="Yan X."/>
            <person name="Irwin P.L."/>
        </authorList>
    </citation>
    <scope>NUCLEOTIDE SEQUENCE [LARGE SCALE GENOMIC DNA]</scope>
    <source>
        <strain evidence="7 9">BI</strain>
    </source>
</reference>
<dbReference type="InterPro" id="IPR051608">
    <property type="entry name" value="RQC_Subunit_NEMF"/>
</dbReference>
<name>A0A1D2KVW8_BROTH</name>
<dbReference type="FunFam" id="2.30.310.10:FF:000004">
    <property type="entry name" value="Fibronectin-binding protein A"/>
    <property type="match status" value="1"/>
</dbReference>
<evidence type="ECO:0000256" key="4">
    <source>
        <dbReference type="ARBA" id="ARBA00022917"/>
    </source>
</evidence>
<dbReference type="PANTHER" id="PTHR15239">
    <property type="entry name" value="NUCLEAR EXPORT MEDIATOR FACTOR NEMF"/>
    <property type="match status" value="1"/>
</dbReference>
<sequence length="567" mass="64549">MAFDSLFLSAMTQELTEKLVGGRIMRIQQPYSQELIFVVRNQRKNHKLLISAHPTYARIQISDLETTNPAVPPNFCMILRKYIESAVIESIEQVPNERILKFNLRGKNEIGDERLCDLYVEIMGRYSNILLVDKEKGTIIDCIKHVSMAYNSYRTLLPNATYLLPPAQTEKIAPKDLTVSDIEAMLADELPLAKRLVQVVAGFSPLFAREVVAAATDKNDPNAILIALKESMKQPIVPTWTITNNKEDFYHFELATSDTVVKKFDSLSELLDNFYADKARRDRVHQIGKDIEHMLQLEINKAELKITKLNQTLEETTKADDIRLQGELLTTYMHEIKKGMSKIRVVNYYDDEGKEVTITLDPLKTPSQNAQAYFNKYQKLKTAVIIVAEQIAKTEAELLYLNSVAEQVHTASPADIDEIRDELIEQGYLRAKKTKNNRVKKAKKPNLHRYVSSDGTEMFVGRNNIQNDYLTHRFAHKMDTWLHVKDLPGSHVIVKSLEPSQETLEEAANIAGYYSKASLSSQVPVDYTLVKHVHKPNGAKPGYVIYDHQTTLFVTPDKELVESLEAK</sequence>
<dbReference type="EMBL" id="CP023483">
    <property type="protein sequence ID" value="ATF26977.1"/>
    <property type="molecule type" value="Genomic_DNA"/>
</dbReference>
<comment type="function">
    <text evidence="5">Key component of the ribosome quality control system (RQC), a ribosome-associated complex that mediates the extraction of incompletely synthesized nascent chains from stalled ribosomes and their subsequent degradation. RqcH recruits Ala-charged tRNA, and with RqcP directs the elongation of stalled nascent chains on 50S ribosomal subunits, leading to non-templated C-terminal alanine extensions (Ala tail). The Ala tail promotes nascent chain degradation. May add between 1 and at least 8 Ala residues. Binds to stalled 50S ribosomal subunits.</text>
</comment>
<keyword evidence="3 5" id="KW-0694">RNA-binding</keyword>
<evidence type="ECO:0000313" key="8">
    <source>
        <dbReference type="EMBL" id="SPP30707.1"/>
    </source>
</evidence>
<dbReference type="InterPro" id="IPR043682">
    <property type="entry name" value="RqcH_bacterial"/>
</dbReference>
<protein>
    <recommendedName>
        <fullName evidence="5">Rqc2 homolog RqcH</fullName>
        <shortName evidence="5">RqcH</shortName>
    </recommendedName>
</protein>
<dbReference type="Gene3D" id="2.30.310.10">
    <property type="entry name" value="ibrinogen binding protein from staphylococcus aureus domain"/>
    <property type="match status" value="1"/>
</dbReference>
<evidence type="ECO:0000313" key="7">
    <source>
        <dbReference type="EMBL" id="ATF26977.1"/>
    </source>
</evidence>
<dbReference type="Proteomes" id="UP000270190">
    <property type="component" value="Unassembled WGS sequence"/>
</dbReference>
<dbReference type="InterPro" id="IPR008532">
    <property type="entry name" value="NFACT_RNA-bd"/>
</dbReference>